<dbReference type="Pfam" id="PF13456">
    <property type="entry name" value="RVT_3"/>
    <property type="match status" value="1"/>
</dbReference>
<protein>
    <submittedName>
        <fullName evidence="2">Ribonuclease H protein</fullName>
    </submittedName>
</protein>
<evidence type="ECO:0000313" key="2">
    <source>
        <dbReference type="EMBL" id="KAL0368127.1"/>
    </source>
</evidence>
<dbReference type="GO" id="GO:0004523">
    <property type="term" value="F:RNA-DNA hybrid ribonuclease activity"/>
    <property type="evidence" value="ECO:0007669"/>
    <property type="project" value="InterPro"/>
</dbReference>
<dbReference type="GO" id="GO:0003676">
    <property type="term" value="F:nucleic acid binding"/>
    <property type="evidence" value="ECO:0007669"/>
    <property type="project" value="InterPro"/>
</dbReference>
<dbReference type="InterPro" id="IPR053151">
    <property type="entry name" value="RNase_H-like"/>
</dbReference>
<organism evidence="2">
    <name type="scientific">Sesamum calycinum</name>
    <dbReference type="NCBI Taxonomy" id="2727403"/>
    <lineage>
        <taxon>Eukaryota</taxon>
        <taxon>Viridiplantae</taxon>
        <taxon>Streptophyta</taxon>
        <taxon>Embryophyta</taxon>
        <taxon>Tracheophyta</taxon>
        <taxon>Spermatophyta</taxon>
        <taxon>Magnoliopsida</taxon>
        <taxon>eudicotyledons</taxon>
        <taxon>Gunneridae</taxon>
        <taxon>Pentapetalae</taxon>
        <taxon>asterids</taxon>
        <taxon>lamiids</taxon>
        <taxon>Lamiales</taxon>
        <taxon>Pedaliaceae</taxon>
        <taxon>Sesamum</taxon>
    </lineage>
</organism>
<name>A0AAW2QJM6_9LAMI</name>
<dbReference type="CDD" id="cd06222">
    <property type="entry name" value="RNase_H_like"/>
    <property type="match status" value="1"/>
</dbReference>
<feature type="domain" description="RNase H type-1" evidence="1">
    <location>
        <begin position="86"/>
        <end position="138"/>
    </location>
</feature>
<reference evidence="2" key="2">
    <citation type="journal article" date="2024" name="Plant">
        <title>Genomic evolution and insights into agronomic trait innovations of Sesamum species.</title>
        <authorList>
            <person name="Miao H."/>
            <person name="Wang L."/>
            <person name="Qu L."/>
            <person name="Liu H."/>
            <person name="Sun Y."/>
            <person name="Le M."/>
            <person name="Wang Q."/>
            <person name="Wei S."/>
            <person name="Zheng Y."/>
            <person name="Lin W."/>
            <person name="Duan Y."/>
            <person name="Cao H."/>
            <person name="Xiong S."/>
            <person name="Wang X."/>
            <person name="Wei L."/>
            <person name="Li C."/>
            <person name="Ma Q."/>
            <person name="Ju M."/>
            <person name="Zhao R."/>
            <person name="Li G."/>
            <person name="Mu C."/>
            <person name="Tian Q."/>
            <person name="Mei H."/>
            <person name="Zhang T."/>
            <person name="Gao T."/>
            <person name="Zhang H."/>
        </authorList>
    </citation>
    <scope>NUCLEOTIDE SEQUENCE</scope>
    <source>
        <strain evidence="2">KEN8</strain>
    </source>
</reference>
<reference evidence="2" key="1">
    <citation type="submission" date="2020-06" db="EMBL/GenBank/DDBJ databases">
        <authorList>
            <person name="Li T."/>
            <person name="Hu X."/>
            <person name="Zhang T."/>
            <person name="Song X."/>
            <person name="Zhang H."/>
            <person name="Dai N."/>
            <person name="Sheng W."/>
            <person name="Hou X."/>
            <person name="Wei L."/>
        </authorList>
    </citation>
    <scope>NUCLEOTIDE SEQUENCE</scope>
    <source>
        <strain evidence="2">KEN8</strain>
        <tissue evidence="2">Leaf</tissue>
    </source>
</reference>
<dbReference type="AlphaFoldDB" id="A0AAW2QJM6"/>
<proteinExistence type="predicted"/>
<dbReference type="InterPro" id="IPR036397">
    <property type="entry name" value="RNaseH_sf"/>
</dbReference>
<gene>
    <name evidence="2" type="ORF">Scaly_1031600</name>
</gene>
<dbReference type="InterPro" id="IPR002156">
    <property type="entry name" value="RNaseH_domain"/>
</dbReference>
<dbReference type="SUPFAM" id="SSF53098">
    <property type="entry name" value="Ribonuclease H-like"/>
    <property type="match status" value="1"/>
</dbReference>
<dbReference type="EMBL" id="JACGWM010000006">
    <property type="protein sequence ID" value="KAL0368127.1"/>
    <property type="molecule type" value="Genomic_DNA"/>
</dbReference>
<accession>A0AAW2QJM6</accession>
<dbReference type="PANTHER" id="PTHR47723:SF19">
    <property type="entry name" value="POLYNUCLEOTIDYL TRANSFERASE, RIBONUCLEASE H-LIKE SUPERFAMILY PROTEIN"/>
    <property type="match status" value="1"/>
</dbReference>
<dbReference type="InterPro" id="IPR012337">
    <property type="entry name" value="RNaseH-like_sf"/>
</dbReference>
<sequence>MLILWFCWLERKDSKHRGHKFNSNCIIWKVHQFINTISVSKLASLVNWRGDSNIAPTMGFKICIKRRTTLMKVKWNKPDRGWIKINTDGASKGNLGPSGAGGIARDEKGVAIFAFYEFIGEATNMCAEIFGLFKALQLRFATAAAVFCCCVLLLLQLRFANAVAVFCCCCSLLHGSNPMVLTGSLAREGTNSNNCGLIISSIKTNSTKEISNHDQVWNLVRYHSAHPRSLITFNVHPPWLPTIVMDLVYFLCLNLLIALQSFDPFCGMIWIAEAQSSNPNSPMDSHPEAHGQGLLSLGYAWLWTSTAWASILGRLQQKADSPLGSNWFGPQLTVGLH</sequence>
<comment type="caution">
    <text evidence="2">The sequence shown here is derived from an EMBL/GenBank/DDBJ whole genome shotgun (WGS) entry which is preliminary data.</text>
</comment>
<evidence type="ECO:0000259" key="1">
    <source>
        <dbReference type="Pfam" id="PF13456"/>
    </source>
</evidence>
<dbReference type="PANTHER" id="PTHR47723">
    <property type="entry name" value="OS05G0353850 PROTEIN"/>
    <property type="match status" value="1"/>
</dbReference>
<dbReference type="InterPro" id="IPR044730">
    <property type="entry name" value="RNase_H-like_dom_plant"/>
</dbReference>
<dbReference type="Gene3D" id="3.30.420.10">
    <property type="entry name" value="Ribonuclease H-like superfamily/Ribonuclease H"/>
    <property type="match status" value="1"/>
</dbReference>